<feature type="compositionally biased region" description="Polar residues" evidence="1">
    <location>
        <begin position="362"/>
        <end position="379"/>
    </location>
</feature>
<protein>
    <submittedName>
        <fullName evidence="4">Uncharacterized protein</fullName>
    </submittedName>
</protein>
<evidence type="ECO:0000256" key="3">
    <source>
        <dbReference type="SAM" id="SignalP"/>
    </source>
</evidence>
<evidence type="ECO:0000256" key="2">
    <source>
        <dbReference type="SAM" id="Phobius"/>
    </source>
</evidence>
<feature type="compositionally biased region" description="Polar residues" evidence="1">
    <location>
        <begin position="330"/>
        <end position="341"/>
    </location>
</feature>
<feature type="compositionally biased region" description="Acidic residues" evidence="1">
    <location>
        <begin position="390"/>
        <end position="402"/>
    </location>
</feature>
<reference evidence="4" key="1">
    <citation type="journal article" date="2020" name="Nat. Commun.">
        <title>Large-scale genome sequencing of mycorrhizal fungi provides insights into the early evolution of symbiotic traits.</title>
        <authorList>
            <person name="Miyauchi S."/>
            <person name="Kiss E."/>
            <person name="Kuo A."/>
            <person name="Drula E."/>
            <person name="Kohler A."/>
            <person name="Sanchez-Garcia M."/>
            <person name="Morin E."/>
            <person name="Andreopoulos B."/>
            <person name="Barry K.W."/>
            <person name="Bonito G."/>
            <person name="Buee M."/>
            <person name="Carver A."/>
            <person name="Chen C."/>
            <person name="Cichocki N."/>
            <person name="Clum A."/>
            <person name="Culley D."/>
            <person name="Crous P.W."/>
            <person name="Fauchery L."/>
            <person name="Girlanda M."/>
            <person name="Hayes R.D."/>
            <person name="Keri Z."/>
            <person name="LaButti K."/>
            <person name="Lipzen A."/>
            <person name="Lombard V."/>
            <person name="Magnuson J."/>
            <person name="Maillard F."/>
            <person name="Murat C."/>
            <person name="Nolan M."/>
            <person name="Ohm R.A."/>
            <person name="Pangilinan J."/>
            <person name="Pereira M.F."/>
            <person name="Perotto S."/>
            <person name="Peter M."/>
            <person name="Pfister S."/>
            <person name="Riley R."/>
            <person name="Sitrit Y."/>
            <person name="Stielow J.B."/>
            <person name="Szollosi G."/>
            <person name="Zifcakova L."/>
            <person name="Stursova M."/>
            <person name="Spatafora J.W."/>
            <person name="Tedersoo L."/>
            <person name="Vaario L.M."/>
            <person name="Yamada A."/>
            <person name="Yan M."/>
            <person name="Wang P."/>
            <person name="Xu J."/>
            <person name="Bruns T."/>
            <person name="Baldrian P."/>
            <person name="Vilgalys R."/>
            <person name="Dunand C."/>
            <person name="Henrissat B."/>
            <person name="Grigoriev I.V."/>
            <person name="Hibbett D."/>
            <person name="Nagy L.G."/>
            <person name="Martin F.M."/>
        </authorList>
    </citation>
    <scope>NUCLEOTIDE SEQUENCE</scope>
    <source>
        <strain evidence="4">UH-Tt-Lm1</strain>
    </source>
</reference>
<reference evidence="4" key="2">
    <citation type="submission" date="2020-11" db="EMBL/GenBank/DDBJ databases">
        <authorList>
            <consortium name="DOE Joint Genome Institute"/>
            <person name="Kuo A."/>
            <person name="Miyauchi S."/>
            <person name="Kiss E."/>
            <person name="Drula E."/>
            <person name="Kohler A."/>
            <person name="Sanchez-Garcia M."/>
            <person name="Andreopoulos B."/>
            <person name="Barry K.W."/>
            <person name="Bonito G."/>
            <person name="Buee M."/>
            <person name="Carver A."/>
            <person name="Chen C."/>
            <person name="Cichocki N."/>
            <person name="Clum A."/>
            <person name="Culley D."/>
            <person name="Crous P.W."/>
            <person name="Fauchery L."/>
            <person name="Girlanda M."/>
            <person name="Hayes R."/>
            <person name="Keri Z."/>
            <person name="Labutti K."/>
            <person name="Lipzen A."/>
            <person name="Lombard V."/>
            <person name="Magnuson J."/>
            <person name="Maillard F."/>
            <person name="Morin E."/>
            <person name="Murat C."/>
            <person name="Nolan M."/>
            <person name="Ohm R."/>
            <person name="Pangilinan J."/>
            <person name="Pereira M."/>
            <person name="Perotto S."/>
            <person name="Peter M."/>
            <person name="Riley R."/>
            <person name="Sitrit Y."/>
            <person name="Stielow B."/>
            <person name="Szollosi G."/>
            <person name="Zifcakova L."/>
            <person name="Stursova M."/>
            <person name="Spatafora J.W."/>
            <person name="Tedersoo L."/>
            <person name="Vaario L.-M."/>
            <person name="Yamada A."/>
            <person name="Yan M."/>
            <person name="Wang P."/>
            <person name="Xu J."/>
            <person name="Bruns T."/>
            <person name="Baldrian P."/>
            <person name="Vilgalys R."/>
            <person name="Henrissat B."/>
            <person name="Grigoriev I.V."/>
            <person name="Hibbett D."/>
            <person name="Nagy L.G."/>
            <person name="Martin F.M."/>
        </authorList>
    </citation>
    <scope>NUCLEOTIDE SEQUENCE</scope>
    <source>
        <strain evidence="4">UH-Tt-Lm1</strain>
    </source>
</reference>
<feature type="compositionally biased region" description="Basic and acidic residues" evidence="1">
    <location>
        <begin position="342"/>
        <end position="353"/>
    </location>
</feature>
<dbReference type="Proteomes" id="UP000736335">
    <property type="component" value="Unassembled WGS sequence"/>
</dbReference>
<proteinExistence type="predicted"/>
<name>A0A9P6L8L1_9AGAM</name>
<evidence type="ECO:0000313" key="4">
    <source>
        <dbReference type="EMBL" id="KAF9787260.1"/>
    </source>
</evidence>
<gene>
    <name evidence="4" type="ORF">BJ322DRAFT_1107323</name>
</gene>
<keyword evidence="5" id="KW-1185">Reference proteome</keyword>
<keyword evidence="2" id="KW-0472">Membrane</keyword>
<feature type="compositionally biased region" description="Low complexity" evidence="1">
    <location>
        <begin position="219"/>
        <end position="245"/>
    </location>
</feature>
<feature type="signal peptide" evidence="3">
    <location>
        <begin position="1"/>
        <end position="23"/>
    </location>
</feature>
<accession>A0A9P6L8L1</accession>
<feature type="region of interest" description="Disordered" evidence="1">
    <location>
        <begin position="219"/>
        <end position="253"/>
    </location>
</feature>
<evidence type="ECO:0000256" key="1">
    <source>
        <dbReference type="SAM" id="MobiDB-lite"/>
    </source>
</evidence>
<keyword evidence="3" id="KW-0732">Signal</keyword>
<dbReference type="EMBL" id="WIUZ02000005">
    <property type="protein sequence ID" value="KAF9787260.1"/>
    <property type="molecule type" value="Genomic_DNA"/>
</dbReference>
<keyword evidence="2" id="KW-1133">Transmembrane helix</keyword>
<comment type="caution">
    <text evidence="4">The sequence shown here is derived from an EMBL/GenBank/DDBJ whole genome shotgun (WGS) entry which is preliminary data.</text>
</comment>
<keyword evidence="2" id="KW-0812">Transmembrane</keyword>
<evidence type="ECO:0000313" key="5">
    <source>
        <dbReference type="Proteomes" id="UP000736335"/>
    </source>
</evidence>
<sequence length="425" mass="45473">MLPREFLLSSLFLLSYVLPSAYSTFTYEFGALGSCDNLEVSWTGGQGPFELLLVPVFGTPRTFQIPASAVNNSKGVYNASVNFPPSQKMFLVMSDATGLGSGGTSLILEVGPSVSGNNCNTTDPGVDFFFNLDSALTQCRTYVFSGYDEAVQPITIAGFIPGGNTFQLSPPTGPSAYNWQADLEAGTSVIFAMTDSKGRNGGSSDIKLVGTSGDSSCLNSTFPTSTSNPPTATLTLPTNSSTPSTGQGGKKNSGPNVLTLALASLGGVLALAIVAVLIFYFQRKRKREGAYSEGSYPFRGKRGSRRLSLDLEEPRLVDNTRDDQAVSYITPFSDTQASSSSDRLRHSREDFQDAHLVPPRSGPTSSNGRSKASQASSFRQPRYVVHTDVEDAIPEDGDEEVIELPPTYSERRGPVPPSEHPTTYQ</sequence>
<feature type="region of interest" description="Disordered" evidence="1">
    <location>
        <begin position="330"/>
        <end position="425"/>
    </location>
</feature>
<organism evidence="4 5">
    <name type="scientific">Thelephora terrestris</name>
    <dbReference type="NCBI Taxonomy" id="56493"/>
    <lineage>
        <taxon>Eukaryota</taxon>
        <taxon>Fungi</taxon>
        <taxon>Dikarya</taxon>
        <taxon>Basidiomycota</taxon>
        <taxon>Agaricomycotina</taxon>
        <taxon>Agaricomycetes</taxon>
        <taxon>Thelephorales</taxon>
        <taxon>Thelephoraceae</taxon>
        <taxon>Thelephora</taxon>
    </lineage>
</organism>
<feature type="chain" id="PRO_5040272384" evidence="3">
    <location>
        <begin position="24"/>
        <end position="425"/>
    </location>
</feature>
<dbReference type="PANTHER" id="PTHR37487:SF3">
    <property type="entry name" value="CLEAVAGE_POLYADENYLATION SPECIFICITY FACTOR A SUBUNIT N-TERMINAL DOMAIN-CONTAINING PROTEIN"/>
    <property type="match status" value="1"/>
</dbReference>
<dbReference type="OrthoDB" id="2591431at2759"/>
<feature type="transmembrane region" description="Helical" evidence="2">
    <location>
        <begin position="257"/>
        <end position="281"/>
    </location>
</feature>
<dbReference type="AlphaFoldDB" id="A0A9P6L8L1"/>
<dbReference type="PANTHER" id="PTHR37487">
    <property type="entry name" value="CHROMOSOME 1, WHOLE GENOME SHOTGUN SEQUENCE"/>
    <property type="match status" value="1"/>
</dbReference>